<dbReference type="Proteomes" id="UP000015104">
    <property type="component" value="Unassembled WGS sequence"/>
</dbReference>
<keyword evidence="1" id="KW-0472">Membrane</keyword>
<keyword evidence="1" id="KW-1133">Transmembrane helix</keyword>
<reference evidence="3" key="1">
    <citation type="submission" date="2011-08" db="EMBL/GenBank/DDBJ databases">
        <authorList>
            <person name="Rombauts S."/>
        </authorList>
    </citation>
    <scope>NUCLEOTIDE SEQUENCE</scope>
    <source>
        <strain evidence="3">London</strain>
    </source>
</reference>
<dbReference type="AlphaFoldDB" id="T1KFI0"/>
<keyword evidence="1" id="KW-0812">Transmembrane</keyword>
<dbReference type="EnsemblMetazoa" id="tetur10g03190.1">
    <property type="protein sequence ID" value="tetur10g03190.1"/>
    <property type="gene ID" value="tetur10g03190"/>
</dbReference>
<dbReference type="EMBL" id="CAEY01000037">
    <property type="status" value="NOT_ANNOTATED_CDS"/>
    <property type="molecule type" value="Genomic_DNA"/>
</dbReference>
<accession>T1KFI0</accession>
<evidence type="ECO:0000313" key="3">
    <source>
        <dbReference type="Proteomes" id="UP000015104"/>
    </source>
</evidence>
<name>T1KFI0_TETUR</name>
<organism evidence="2 3">
    <name type="scientific">Tetranychus urticae</name>
    <name type="common">Two-spotted spider mite</name>
    <dbReference type="NCBI Taxonomy" id="32264"/>
    <lineage>
        <taxon>Eukaryota</taxon>
        <taxon>Metazoa</taxon>
        <taxon>Ecdysozoa</taxon>
        <taxon>Arthropoda</taxon>
        <taxon>Chelicerata</taxon>
        <taxon>Arachnida</taxon>
        <taxon>Acari</taxon>
        <taxon>Acariformes</taxon>
        <taxon>Trombidiformes</taxon>
        <taxon>Prostigmata</taxon>
        <taxon>Eleutherengona</taxon>
        <taxon>Raphignathae</taxon>
        <taxon>Tetranychoidea</taxon>
        <taxon>Tetranychidae</taxon>
        <taxon>Tetranychus</taxon>
    </lineage>
</organism>
<protein>
    <submittedName>
        <fullName evidence="2">Uncharacterized protein</fullName>
    </submittedName>
</protein>
<proteinExistence type="predicted"/>
<keyword evidence="3" id="KW-1185">Reference proteome</keyword>
<feature type="transmembrane region" description="Helical" evidence="1">
    <location>
        <begin position="17"/>
        <end position="42"/>
    </location>
</feature>
<dbReference type="HOGENOM" id="CLU_2500805_0_0_1"/>
<evidence type="ECO:0000256" key="1">
    <source>
        <dbReference type="SAM" id="Phobius"/>
    </source>
</evidence>
<reference evidence="2" key="2">
    <citation type="submission" date="2015-06" db="UniProtKB">
        <authorList>
            <consortium name="EnsemblMetazoa"/>
        </authorList>
    </citation>
    <scope>IDENTIFICATION</scope>
</reference>
<evidence type="ECO:0000313" key="2">
    <source>
        <dbReference type="EnsemblMetazoa" id="tetur10g03190.1"/>
    </source>
</evidence>
<sequence length="86" mass="9454">MLTPVISTERRKKIQRYIYLSLGLMILGAIILVLGIVALFFAPILAPIAAIGLFLMIGFGTVADNLVSHLTYAWPDDIDEAERTAH</sequence>
<feature type="transmembrane region" description="Helical" evidence="1">
    <location>
        <begin position="48"/>
        <end position="67"/>
    </location>
</feature>